<comment type="caution">
    <text evidence="3">The sequence shown here is derived from an EMBL/GenBank/DDBJ whole genome shotgun (WGS) entry which is preliminary data.</text>
</comment>
<feature type="domain" description="Uncharacterized protein TP-0789" evidence="2">
    <location>
        <begin position="75"/>
        <end position="263"/>
    </location>
</feature>
<evidence type="ECO:0000259" key="2">
    <source>
        <dbReference type="Pfam" id="PF17131"/>
    </source>
</evidence>
<dbReference type="InterPro" id="IPR033399">
    <property type="entry name" value="TP_0789-like"/>
</dbReference>
<evidence type="ECO:0000313" key="3">
    <source>
        <dbReference type="EMBL" id="MBB5225162.1"/>
    </source>
</evidence>
<reference evidence="3 4" key="1">
    <citation type="submission" date="2020-08" db="EMBL/GenBank/DDBJ databases">
        <title>Genomic Encyclopedia of Type Strains, Phase IV (KMG-IV): sequencing the most valuable type-strain genomes for metagenomic binning, comparative biology and taxonomic classification.</title>
        <authorList>
            <person name="Goeker M."/>
        </authorList>
    </citation>
    <scope>NUCLEOTIDE SEQUENCE [LARGE SCALE GENOMIC DNA]</scope>
    <source>
        <strain evidence="3 4">DSM 103462</strain>
    </source>
</reference>
<feature type="signal peptide" evidence="1">
    <location>
        <begin position="1"/>
        <end position="20"/>
    </location>
</feature>
<keyword evidence="1" id="KW-0732">Signal</keyword>
<gene>
    <name evidence="3" type="ORF">HNP76_000502</name>
</gene>
<dbReference type="Proteomes" id="UP000518887">
    <property type="component" value="Unassembled WGS sequence"/>
</dbReference>
<dbReference type="Pfam" id="PF17131">
    <property type="entry name" value="LolA_like"/>
    <property type="match status" value="1"/>
</dbReference>
<protein>
    <recommendedName>
        <fullName evidence="2">Uncharacterized protein TP-0789 domain-containing protein</fullName>
    </recommendedName>
</protein>
<dbReference type="RefSeq" id="WP_184657136.1">
    <property type="nucleotide sequence ID" value="NZ_CP031518.1"/>
</dbReference>
<accession>A0A7W8G7F5</accession>
<dbReference type="CDD" id="cd16329">
    <property type="entry name" value="LolA_like"/>
    <property type="match status" value="1"/>
</dbReference>
<dbReference type="Gene3D" id="2.50.20.10">
    <property type="entry name" value="Lipoprotein localisation LolA/LolB/LppX"/>
    <property type="match status" value="1"/>
</dbReference>
<evidence type="ECO:0000313" key="4">
    <source>
        <dbReference type="Proteomes" id="UP000518887"/>
    </source>
</evidence>
<feature type="chain" id="PRO_5031172746" description="Uncharacterized protein TP-0789 domain-containing protein" evidence="1">
    <location>
        <begin position="21"/>
        <end position="274"/>
    </location>
</feature>
<keyword evidence="4" id="KW-1185">Reference proteome</keyword>
<dbReference type="AlphaFoldDB" id="A0A7W8G7F5"/>
<name>A0A7W8G7F5_9SPIR</name>
<organism evidence="3 4">
    <name type="scientific">Treponema ruminis</name>
    <dbReference type="NCBI Taxonomy" id="744515"/>
    <lineage>
        <taxon>Bacteria</taxon>
        <taxon>Pseudomonadati</taxon>
        <taxon>Spirochaetota</taxon>
        <taxon>Spirochaetia</taxon>
        <taxon>Spirochaetales</taxon>
        <taxon>Treponemataceae</taxon>
        <taxon>Treponema</taxon>
    </lineage>
</organism>
<proteinExistence type="predicted"/>
<evidence type="ECO:0000256" key="1">
    <source>
        <dbReference type="SAM" id="SignalP"/>
    </source>
</evidence>
<dbReference type="EMBL" id="JACHFQ010000001">
    <property type="protein sequence ID" value="MBB5225162.1"/>
    <property type="molecule type" value="Genomic_DNA"/>
</dbReference>
<sequence>MKIKVFVIISLLLASFGLSAQTAQEIAKVFCDLDRVPDYNYSTIILENIEKDGKRETIELWQYGSGVDNGLKNVAFDFKAPASVKGMRVLQLEKLKKADDRWVYMPKLRQSRRIPMTERTKSFGGTELTYNDMTIRNEDEDKNEIVENEAKITVNGNSYLCWKMKSTPYKKSEVEYSYRMSWFDKKTYIPVRIEYYDSKNNMIKLYECLKVEMVKGATGIEYPLRRSNIITNLVTGRKTIATVKDFVFDEPISDAYFAQHWLTTGKAPKIKGKK</sequence>